<protein>
    <submittedName>
        <fullName evidence="2">Uncharacterized protein</fullName>
    </submittedName>
</protein>
<evidence type="ECO:0000313" key="3">
    <source>
        <dbReference type="Proteomes" id="UP001497482"/>
    </source>
</evidence>
<accession>A0AAV2J450</accession>
<reference evidence="2 3" key="1">
    <citation type="submission" date="2024-04" db="EMBL/GenBank/DDBJ databases">
        <authorList>
            <person name="Waldvogel A.-M."/>
            <person name="Schoenle A."/>
        </authorList>
    </citation>
    <scope>NUCLEOTIDE SEQUENCE [LARGE SCALE GENOMIC DNA]</scope>
</reference>
<organism evidence="2 3">
    <name type="scientific">Knipowitschia caucasica</name>
    <name type="common">Caucasian dwarf goby</name>
    <name type="synonym">Pomatoschistus caucasicus</name>
    <dbReference type="NCBI Taxonomy" id="637954"/>
    <lineage>
        <taxon>Eukaryota</taxon>
        <taxon>Metazoa</taxon>
        <taxon>Chordata</taxon>
        <taxon>Craniata</taxon>
        <taxon>Vertebrata</taxon>
        <taxon>Euteleostomi</taxon>
        <taxon>Actinopterygii</taxon>
        <taxon>Neopterygii</taxon>
        <taxon>Teleostei</taxon>
        <taxon>Neoteleostei</taxon>
        <taxon>Acanthomorphata</taxon>
        <taxon>Gobiaria</taxon>
        <taxon>Gobiiformes</taxon>
        <taxon>Gobioidei</taxon>
        <taxon>Gobiidae</taxon>
        <taxon>Gobiinae</taxon>
        <taxon>Knipowitschia</taxon>
    </lineage>
</organism>
<dbReference type="AlphaFoldDB" id="A0AAV2J450"/>
<keyword evidence="3" id="KW-1185">Reference proteome</keyword>
<evidence type="ECO:0000256" key="1">
    <source>
        <dbReference type="SAM" id="Phobius"/>
    </source>
</evidence>
<evidence type="ECO:0000313" key="2">
    <source>
        <dbReference type="EMBL" id="CAL1570642.1"/>
    </source>
</evidence>
<feature type="transmembrane region" description="Helical" evidence="1">
    <location>
        <begin position="21"/>
        <end position="44"/>
    </location>
</feature>
<keyword evidence="1" id="KW-1133">Transmembrane helix</keyword>
<keyword evidence="1" id="KW-0812">Transmembrane</keyword>
<gene>
    <name evidence="2" type="ORF">KC01_LOCUS2897</name>
</gene>
<name>A0AAV2J450_KNICA</name>
<dbReference type="Proteomes" id="UP001497482">
    <property type="component" value="Chromosome 10"/>
</dbReference>
<keyword evidence="1" id="KW-0472">Membrane</keyword>
<sequence>MVSFEEILQEVGPFGRCQKRVFLLLCLVSLPMAWIYVGIVFQGFTPEHWCRQPTVQEQRLACGWSLEESVSRTVPWVNVSGELQASSCLQYELKQDLNQSCELSQDLRVGPLVQCKLHTAAG</sequence>
<proteinExistence type="predicted"/>
<dbReference type="EMBL" id="OZ035832">
    <property type="protein sequence ID" value="CAL1570642.1"/>
    <property type="molecule type" value="Genomic_DNA"/>
</dbReference>